<evidence type="ECO:0000256" key="9">
    <source>
        <dbReference type="ARBA" id="ARBA00047899"/>
    </source>
</evidence>
<feature type="compositionally biased region" description="Basic and acidic residues" evidence="11">
    <location>
        <begin position="938"/>
        <end position="954"/>
    </location>
</feature>
<dbReference type="GO" id="GO:0004674">
    <property type="term" value="F:protein serine/threonine kinase activity"/>
    <property type="evidence" value="ECO:0007669"/>
    <property type="project" value="UniProtKB-KW"/>
</dbReference>
<feature type="compositionally biased region" description="Polar residues" evidence="11">
    <location>
        <begin position="814"/>
        <end position="825"/>
    </location>
</feature>
<dbReference type="Proteomes" id="UP000887575">
    <property type="component" value="Unassembled WGS sequence"/>
</dbReference>
<evidence type="ECO:0000256" key="6">
    <source>
        <dbReference type="ARBA" id="ARBA00022777"/>
    </source>
</evidence>
<evidence type="ECO:0000256" key="3">
    <source>
        <dbReference type="ARBA" id="ARBA00022527"/>
    </source>
</evidence>
<dbReference type="InterPro" id="IPR031559">
    <property type="entry name" value="SMG1"/>
</dbReference>
<evidence type="ECO:0000256" key="4">
    <source>
        <dbReference type="ARBA" id="ARBA00022679"/>
    </source>
</evidence>
<feature type="region of interest" description="Disordered" evidence="11">
    <location>
        <begin position="938"/>
        <end position="957"/>
    </location>
</feature>
<dbReference type="GO" id="GO:0005634">
    <property type="term" value="C:nucleus"/>
    <property type="evidence" value="ECO:0007669"/>
    <property type="project" value="TreeGrafter"/>
</dbReference>
<keyword evidence="7" id="KW-0067">ATP-binding</keyword>
<dbReference type="Pfam" id="PF02260">
    <property type="entry name" value="FATC"/>
    <property type="match status" value="1"/>
</dbReference>
<keyword evidence="6" id="KW-0418">Kinase</keyword>
<evidence type="ECO:0000256" key="11">
    <source>
        <dbReference type="SAM" id="MobiDB-lite"/>
    </source>
</evidence>
<dbReference type="InterPro" id="IPR039414">
    <property type="entry name" value="SMG1_PIKKc"/>
</dbReference>
<comment type="catalytic activity">
    <reaction evidence="9">
        <text>L-threonyl-[protein] + ATP = O-phospho-L-threonyl-[protein] + ADP + H(+)</text>
        <dbReference type="Rhea" id="RHEA:46608"/>
        <dbReference type="Rhea" id="RHEA-COMP:11060"/>
        <dbReference type="Rhea" id="RHEA-COMP:11605"/>
        <dbReference type="ChEBI" id="CHEBI:15378"/>
        <dbReference type="ChEBI" id="CHEBI:30013"/>
        <dbReference type="ChEBI" id="CHEBI:30616"/>
        <dbReference type="ChEBI" id="CHEBI:61977"/>
        <dbReference type="ChEBI" id="CHEBI:456216"/>
        <dbReference type="EC" id="2.7.11.1"/>
    </reaction>
</comment>
<dbReference type="InterPro" id="IPR050517">
    <property type="entry name" value="DDR_Repair_Kinase"/>
</dbReference>
<reference evidence="15" key="1">
    <citation type="submission" date="2024-02" db="UniProtKB">
        <authorList>
            <consortium name="WormBaseParasite"/>
        </authorList>
    </citation>
    <scope>IDENTIFICATION</scope>
</reference>
<dbReference type="Pfam" id="PF00454">
    <property type="entry name" value="PI3_PI4_kinase"/>
    <property type="match status" value="1"/>
</dbReference>
<dbReference type="Gene3D" id="3.30.1010.10">
    <property type="entry name" value="Phosphatidylinositol 3-kinase Catalytic Subunit, Chain A, domain 4"/>
    <property type="match status" value="1"/>
</dbReference>
<dbReference type="PANTHER" id="PTHR11139">
    <property type="entry name" value="ATAXIA TELANGIECTASIA MUTATED ATM -RELATED"/>
    <property type="match status" value="1"/>
</dbReference>
<keyword evidence="3" id="KW-0723">Serine/threonine-protein kinase</keyword>
<dbReference type="InterPro" id="IPR000403">
    <property type="entry name" value="PI3/4_kinase_cat_dom"/>
</dbReference>
<dbReference type="PANTHER" id="PTHR11139:SF119">
    <property type="entry name" value="SERINE_THREONINE-PROTEIN KINASE SMG1"/>
    <property type="match status" value="1"/>
</dbReference>
<keyword evidence="8" id="KW-0866">Nonsense-mediated mRNA decay</keyword>
<dbReference type="CDD" id="cd05170">
    <property type="entry name" value="PIKKc_SMG1"/>
    <property type="match status" value="1"/>
</dbReference>
<dbReference type="InterPro" id="IPR016024">
    <property type="entry name" value="ARM-type_fold"/>
</dbReference>
<dbReference type="SUPFAM" id="SSF56112">
    <property type="entry name" value="Protein kinase-like (PK-like)"/>
    <property type="match status" value="1"/>
</dbReference>
<dbReference type="SMART" id="SM01343">
    <property type="entry name" value="FATC"/>
    <property type="match status" value="1"/>
</dbReference>
<dbReference type="PROSITE" id="PS50290">
    <property type="entry name" value="PI3_4_KINASE_3"/>
    <property type="match status" value="1"/>
</dbReference>
<dbReference type="EC" id="2.7.11.1" evidence="2"/>
<keyword evidence="4" id="KW-0808">Transferase</keyword>
<dbReference type="GO" id="GO:0031932">
    <property type="term" value="C:TORC2 complex"/>
    <property type="evidence" value="ECO:0007669"/>
    <property type="project" value="TreeGrafter"/>
</dbReference>
<sequence length="2435" mass="275155">MSDLIQVTIKDLLKQISDRANHGREERMQASLELCRTLERLRNLQELPKGWQELGDDFLVIITARSGPLELKKNLSTCLAALGVLTGWEYELFIQWLLDAIEALHRKAEEERMMLIGAMASSIVVNATKSFPFAEKLSDKLMKFAIKSLEANTSHQVHSSLMELCTAVSQFSPTKFRAFFEDMVDLTVGWLMDETVPKKIHAKCEEALLGLSSFWLERPNYAKELMKQFRRDIVEDLEDLRNGGITGKEAQTVLSRAGSLIKTHAIIMRIYLNAPNEENLRIVIVSTIEELILAGESYISIFRVNDSNPTKLFLALVYVFELISELRAIVEEDFLKLTTSCVAFLFKVIDSFPGAIYLINGYLDLLTKFESNVPHIDEVVNMSTTLIHGQTDVSNYSKIGLIYQFLANPSTIKASSRLISALLSEKNIKTIQATYTMVIKWIGDELASLQAAKNNSNFKEQLEIKNASIRLFCLLQSLEHLATIKNSFVVMMLQPSLFTFLTTLPLSDDTFLEGFPMEHHTLMRLLHLHCESHGFFVVNSSWIVAASPSPIHQNLTKNHAESQLKLLHALLLKGNRVTLGKTRKLCDEWLESLFNNLPDYSLPEVVNHRDFKELQVTLWSLLLENPKRIERLQSVLKILEVTASNDEETMISQVKQARTNVQKLNHEDSIRLWKKIPSRSYILSGVSITGWTDTEMTQKKANECRFSTEHFSIIITFLLHKQMPNLLRNENDTWIHETIAYLHSTITGVEKELLMTRWRWALAQTVNYCVENRMRTQFGGPMETFSEFSKEIHRLAKEAISEIPNNKVEEKTMKSQPSVSSTTTLARRPEKSSKDEGNEVKEPRALNASEDWWRVRLLLEFVDLLDKAIYSAHTGASFSPFNVSEISRHFFIQNANACQEWLSRNYIPAMAVAYTAGAYAQVIRFGASALLDFERKQKKEKAGNNRESPNEADSKMNGQTMPGLVLMALQWITKAMVQLGYELPILGLAGWTQRVYAIVPEWLPICADIAAARWESSIAKLRTYLIQKNSDVEAKFAREMMLFCVLRVRLPELVSANHCPPDLSMWDVMSDSTNDAMFPECPPGFEESAFNCCRDLCVFGKVDTVPVYSNTAWKIPEKSLQIEHTLLTTMRRPEVLDIETQLANDAALVLATEGPLRLHTRFAIVQAIARLLATRMQKKGPELQDVHASIIAELDPAFILEKPKSDLGERVALGRQLLLWTERLGGPAYIESHVQMARLCRKTSNHMLTASHLMRAASNPNYARSSFNQIMVARQGAKMLWPTATFEQRAQHFVGLFSLAAKAYEMDLNQRVNGETFSPTSTRSSEVLLQLPNGNTIPVDPFNASAPVTTGGLATAKAAMLLAKWLGNEPDLFGTLPPEAAQLVFMNHLGVLTQEIGSIDWVGALLSMATKCAPTIAKSHEQLAQWALSQASLQSFISDQAFFVSNYSRLLGPEIATPERLEALWKAIFSSNSLAQLQNAVIVALGGTFASAAEILLKQTVYYTNMWGKMLERRRQLMTMGANSLFAFLRHHDRGMRTSIGTVRVCLQILDLLAHHQDIIHSILENGIQSTDVSLWVSVLPQVFARLSHPSRKVRETLIELIQRIGKISPHTVVYQIVVGASKQMLMDAETEDLVETNDEIAQDTHLEEKSLMFECCRRLEESLASFYPEMVSDVRSFVEELQKINLLLEERWVFVLANIDNEMEKRLTHIRAESEKTLKAAHLGEKERIELVQEKTRLITNSVFELLDDLYERTLNRTSTSVNEKSFIDEHKEKIAAAFETSRANRANPEKAWAPFRQLLAALIQKTARRTNSTLQIEDISEKLSKLNGSKVPIPGQEAIDFAEICYLDRLGKTAWVLPTKTRPKKLILIGSNGKENIFLFKGQEDLHLDERIMQLLHICNLMLRGAKELQGDWPLYEALNYSVTPLGARSGLIQWVIGCTPLFQLYRRWQNRQAQTKTLLNRKAGQATLNNNAPLERPTDMFMKKLRASFKENTIAPEVYGDRSKWPKTILRDVLLELMKETPNDLLAKELWMRAGSADTWWRVTSRMARSSAVMSIIGAILGLGDRHLDNLLVNLDSGQMVHIDYNVCFDKGRHLRVPETVPFRLTPNIVHALGPTQIDGMFQQSCQQALDVFRTGKKVLLTVLDAFVYDPLVDWAAAHDHLTTSAAVGSVNVAVALAVYGTDSRAAGARPIARQMFAVRVREFATPWKENKIELTQAIQHLIATINYEVKLDVQSPLEEAHALQKSRNEALQRMKAAIHAHHQIMKNFRQLLRALSACDPRFSAYTKKYRERFADGVVKAHEAMESIPSNFLLAITVLSSVVETINDVYDGLLSLDSAAPIVPAQSSTISPTNFMAPPGFEDTTPGEQQKQQQNLYARSVNRKVEARLDGRIDGNEPMKCFTIQEQVDQWIRSATSLSNLSLMYEGWTAWV</sequence>
<organism evidence="14 15">
    <name type="scientific">Mesorhabditis belari</name>
    <dbReference type="NCBI Taxonomy" id="2138241"/>
    <lineage>
        <taxon>Eukaryota</taxon>
        <taxon>Metazoa</taxon>
        <taxon>Ecdysozoa</taxon>
        <taxon>Nematoda</taxon>
        <taxon>Chromadorea</taxon>
        <taxon>Rhabditida</taxon>
        <taxon>Rhabditina</taxon>
        <taxon>Rhabditomorpha</taxon>
        <taxon>Rhabditoidea</taxon>
        <taxon>Rhabditidae</taxon>
        <taxon>Mesorhabditinae</taxon>
        <taxon>Mesorhabditis</taxon>
    </lineage>
</organism>
<dbReference type="GO" id="GO:0016242">
    <property type="term" value="P:negative regulation of macroautophagy"/>
    <property type="evidence" value="ECO:0007669"/>
    <property type="project" value="TreeGrafter"/>
</dbReference>
<evidence type="ECO:0000256" key="5">
    <source>
        <dbReference type="ARBA" id="ARBA00022741"/>
    </source>
</evidence>
<feature type="compositionally biased region" description="Basic and acidic residues" evidence="11">
    <location>
        <begin position="827"/>
        <end position="842"/>
    </location>
</feature>
<evidence type="ECO:0000313" key="15">
    <source>
        <dbReference type="WBParaSite" id="MBELARI_LOCUS1350.1"/>
    </source>
</evidence>
<dbReference type="InterPro" id="IPR036940">
    <property type="entry name" value="PI3/4_kinase_cat_sf"/>
</dbReference>
<proteinExistence type="inferred from homology"/>
<name>A0AAF3EHP4_9BILA</name>
<evidence type="ECO:0000256" key="7">
    <source>
        <dbReference type="ARBA" id="ARBA00022840"/>
    </source>
</evidence>
<evidence type="ECO:0000256" key="2">
    <source>
        <dbReference type="ARBA" id="ARBA00012513"/>
    </source>
</evidence>
<evidence type="ECO:0000313" key="14">
    <source>
        <dbReference type="Proteomes" id="UP000887575"/>
    </source>
</evidence>
<dbReference type="SUPFAM" id="SSF48371">
    <property type="entry name" value="ARM repeat"/>
    <property type="match status" value="2"/>
</dbReference>
<dbReference type="GO" id="GO:0031931">
    <property type="term" value="C:TORC1 complex"/>
    <property type="evidence" value="ECO:0007669"/>
    <property type="project" value="TreeGrafter"/>
</dbReference>
<dbReference type="PROSITE" id="PS51190">
    <property type="entry name" value="FATC"/>
    <property type="match status" value="1"/>
</dbReference>
<protein>
    <recommendedName>
        <fullName evidence="2">non-specific serine/threonine protein kinase</fullName>
        <ecNumber evidence="2">2.7.11.1</ecNumber>
    </recommendedName>
</protein>
<evidence type="ECO:0000259" key="12">
    <source>
        <dbReference type="PROSITE" id="PS50290"/>
    </source>
</evidence>
<evidence type="ECO:0000256" key="8">
    <source>
        <dbReference type="ARBA" id="ARBA00023161"/>
    </source>
</evidence>
<feature type="domain" description="FATC" evidence="13">
    <location>
        <begin position="2403"/>
        <end position="2435"/>
    </location>
</feature>
<evidence type="ECO:0000256" key="10">
    <source>
        <dbReference type="ARBA" id="ARBA00048679"/>
    </source>
</evidence>
<dbReference type="Gene3D" id="1.10.1070.11">
    <property type="entry name" value="Phosphatidylinositol 3-/4-kinase, catalytic domain"/>
    <property type="match status" value="1"/>
</dbReference>
<dbReference type="InterPro" id="IPR011009">
    <property type="entry name" value="Kinase-like_dom_sf"/>
</dbReference>
<dbReference type="GO" id="GO:0005524">
    <property type="term" value="F:ATP binding"/>
    <property type="evidence" value="ECO:0007669"/>
    <property type="project" value="UniProtKB-KW"/>
</dbReference>
<dbReference type="InterPro" id="IPR003152">
    <property type="entry name" value="FATC_dom"/>
</dbReference>
<keyword evidence="14" id="KW-1185">Reference proteome</keyword>
<keyword evidence="5" id="KW-0547">Nucleotide-binding</keyword>
<dbReference type="GO" id="GO:0031929">
    <property type="term" value="P:TOR signaling"/>
    <property type="evidence" value="ECO:0007669"/>
    <property type="project" value="TreeGrafter"/>
</dbReference>
<accession>A0AAF3EHP4</accession>
<dbReference type="SMART" id="SM00146">
    <property type="entry name" value="PI3Kc"/>
    <property type="match status" value="1"/>
</dbReference>
<feature type="region of interest" description="Disordered" evidence="11">
    <location>
        <begin position="805"/>
        <end position="842"/>
    </location>
</feature>
<evidence type="ECO:0000259" key="13">
    <source>
        <dbReference type="PROSITE" id="PS51190"/>
    </source>
</evidence>
<dbReference type="WBParaSite" id="MBELARI_LOCUS1350.1">
    <property type="protein sequence ID" value="MBELARI_LOCUS1350.1"/>
    <property type="gene ID" value="MBELARI_LOCUS1350"/>
</dbReference>
<evidence type="ECO:0000256" key="1">
    <source>
        <dbReference type="ARBA" id="ARBA00011031"/>
    </source>
</evidence>
<dbReference type="GO" id="GO:0000184">
    <property type="term" value="P:nuclear-transcribed mRNA catabolic process, nonsense-mediated decay"/>
    <property type="evidence" value="ECO:0007669"/>
    <property type="project" value="UniProtKB-KW"/>
</dbReference>
<comment type="similarity">
    <text evidence="1">Belongs to the PI3/PI4-kinase family.</text>
</comment>
<feature type="domain" description="PI3K/PI4K catalytic" evidence="12">
    <location>
        <begin position="1852"/>
        <end position="2207"/>
    </location>
</feature>
<dbReference type="GO" id="GO:0005737">
    <property type="term" value="C:cytoplasm"/>
    <property type="evidence" value="ECO:0007669"/>
    <property type="project" value="TreeGrafter"/>
</dbReference>
<comment type="catalytic activity">
    <reaction evidence="10">
        <text>L-seryl-[protein] + ATP = O-phospho-L-seryl-[protein] + ADP + H(+)</text>
        <dbReference type="Rhea" id="RHEA:17989"/>
        <dbReference type="Rhea" id="RHEA-COMP:9863"/>
        <dbReference type="Rhea" id="RHEA-COMP:11604"/>
        <dbReference type="ChEBI" id="CHEBI:15378"/>
        <dbReference type="ChEBI" id="CHEBI:29999"/>
        <dbReference type="ChEBI" id="CHEBI:30616"/>
        <dbReference type="ChEBI" id="CHEBI:83421"/>
        <dbReference type="ChEBI" id="CHEBI:456216"/>
        <dbReference type="EC" id="2.7.11.1"/>
    </reaction>
</comment>
<dbReference type="Pfam" id="PF15785">
    <property type="entry name" value="SMG1"/>
    <property type="match status" value="1"/>
</dbReference>